<reference evidence="7 8" key="1">
    <citation type="submission" date="2015-07" db="EMBL/GenBank/DDBJ databases">
        <title>A draft genome sequence of Mycobacterium wolinskyi.</title>
        <authorList>
            <person name="de Man T.J."/>
            <person name="Perry K.A."/>
            <person name="Coulliette A.D."/>
            <person name="Jensen B."/>
            <person name="Toney N.C."/>
            <person name="Limbago B.M."/>
            <person name="Noble-Wang J."/>
        </authorList>
    </citation>
    <scope>NUCLEOTIDE SEQUENCE [LARGE SCALE GENOMIC DNA]</scope>
    <source>
        <strain evidence="7 8">CDC_01</strain>
    </source>
</reference>
<dbReference type="InterPro" id="IPR001608">
    <property type="entry name" value="Ala_racemase_N"/>
</dbReference>
<evidence type="ECO:0000256" key="4">
    <source>
        <dbReference type="RuleBase" id="RU004514"/>
    </source>
</evidence>
<dbReference type="PIRSF" id="PIRSF004848">
    <property type="entry name" value="YBL036c_PLPDEIII"/>
    <property type="match status" value="1"/>
</dbReference>
<dbReference type="PANTHER" id="PTHR10146">
    <property type="entry name" value="PROLINE SYNTHETASE CO-TRANSCRIBED BACTERIAL HOMOLOG PROTEIN"/>
    <property type="match status" value="1"/>
</dbReference>
<accession>A0A132PFL2</accession>
<dbReference type="Pfam" id="PF01168">
    <property type="entry name" value="Ala_racemase_N"/>
    <property type="match status" value="1"/>
</dbReference>
<sequence>MSTAQRQRDADRTAELTAALGAARARLARAAESAGRRVSEIELLPVTKFFPATDILILNQLGCLAFGESREQEAANKIKAVRAELPETPIRWHMVGRIQRNKARAVAAWAYAAHSVDSARLITALDRAAGEALADGVRTQPLRIYLQISLDGDTERGGVDVNDPELVDELCAAAHAADGLQFVGLMGIPPLDADPEEAFARLAAERERVQRHYRQRLELSAGMSGDLEVAVKHGSTCVRVGTALMGRRPLTSPSVVTPVTSSSQTSELPRSAEGSPR</sequence>
<dbReference type="Gene3D" id="3.20.20.10">
    <property type="entry name" value="Alanine racemase"/>
    <property type="match status" value="1"/>
</dbReference>
<comment type="cofactor">
    <cofactor evidence="3">
        <name>pyridoxal 5'-phosphate</name>
        <dbReference type="ChEBI" id="CHEBI:597326"/>
    </cofactor>
</comment>
<protein>
    <recommendedName>
        <fullName evidence="2">Pyridoxal phosphate homeostasis protein</fullName>
        <shortName evidence="2">PLP homeostasis protein</shortName>
    </recommendedName>
</protein>
<dbReference type="SUPFAM" id="SSF51419">
    <property type="entry name" value="PLP-binding barrel"/>
    <property type="match status" value="1"/>
</dbReference>
<dbReference type="STRING" id="59750.AWC31_07450"/>
<dbReference type="GO" id="GO:0030170">
    <property type="term" value="F:pyridoxal phosphate binding"/>
    <property type="evidence" value="ECO:0007669"/>
    <property type="project" value="UniProtKB-UniRule"/>
</dbReference>
<evidence type="ECO:0000259" key="6">
    <source>
        <dbReference type="Pfam" id="PF01168"/>
    </source>
</evidence>
<evidence type="ECO:0000256" key="2">
    <source>
        <dbReference type="HAMAP-Rule" id="MF_02087"/>
    </source>
</evidence>
<keyword evidence="8" id="KW-1185">Reference proteome</keyword>
<dbReference type="AlphaFoldDB" id="A0A132PFL2"/>
<comment type="function">
    <text evidence="2">Pyridoxal 5'-phosphate (PLP)-binding protein, which is involved in PLP homeostasis.</text>
</comment>
<dbReference type="RefSeq" id="WP_067855514.1">
    <property type="nucleotide sequence ID" value="NZ_LGTW01000022.1"/>
</dbReference>
<comment type="caution">
    <text evidence="7">The sequence shown here is derived from an EMBL/GenBank/DDBJ whole genome shotgun (WGS) entry which is preliminary data.</text>
</comment>
<dbReference type="NCBIfam" id="TIGR00044">
    <property type="entry name" value="YggS family pyridoxal phosphate-dependent enzyme"/>
    <property type="match status" value="1"/>
</dbReference>
<name>A0A132PFL2_9MYCO</name>
<dbReference type="InterPro" id="IPR011078">
    <property type="entry name" value="PyrdxlP_homeostasis"/>
</dbReference>
<evidence type="ECO:0000313" key="8">
    <source>
        <dbReference type="Proteomes" id="UP000070612"/>
    </source>
</evidence>
<proteinExistence type="inferred from homology"/>
<dbReference type="PROSITE" id="PS01211">
    <property type="entry name" value="UPF0001"/>
    <property type="match status" value="1"/>
</dbReference>
<comment type="similarity">
    <text evidence="2 4">Belongs to the pyridoxal phosphate-binding protein YggS/PROSC family.</text>
</comment>
<dbReference type="EMBL" id="LGTW01000022">
    <property type="protein sequence ID" value="KWX21120.1"/>
    <property type="molecule type" value="Genomic_DNA"/>
</dbReference>
<evidence type="ECO:0000256" key="5">
    <source>
        <dbReference type="SAM" id="MobiDB-lite"/>
    </source>
</evidence>
<evidence type="ECO:0000256" key="3">
    <source>
        <dbReference type="PIRSR" id="PIRSR004848-1"/>
    </source>
</evidence>
<feature type="modified residue" description="N6-(pyridoxal phosphate)lysine" evidence="2 3">
    <location>
        <position position="48"/>
    </location>
</feature>
<gene>
    <name evidence="7" type="ORF">AFM11_27515</name>
</gene>
<evidence type="ECO:0000256" key="1">
    <source>
        <dbReference type="ARBA" id="ARBA00022898"/>
    </source>
</evidence>
<dbReference type="PANTHER" id="PTHR10146:SF14">
    <property type="entry name" value="PYRIDOXAL PHOSPHATE HOMEOSTASIS PROTEIN"/>
    <property type="match status" value="1"/>
</dbReference>
<keyword evidence="1 2" id="KW-0663">Pyridoxal phosphate</keyword>
<feature type="domain" description="Alanine racemase N-terminal" evidence="6">
    <location>
        <begin position="27"/>
        <end position="249"/>
    </location>
</feature>
<dbReference type="PATRIC" id="fig|59750.3.peg.3377"/>
<evidence type="ECO:0000313" key="7">
    <source>
        <dbReference type="EMBL" id="KWX21120.1"/>
    </source>
</evidence>
<feature type="compositionally biased region" description="Low complexity" evidence="5">
    <location>
        <begin position="249"/>
        <end position="266"/>
    </location>
</feature>
<feature type="region of interest" description="Disordered" evidence="5">
    <location>
        <begin position="249"/>
        <end position="277"/>
    </location>
</feature>
<organism evidence="7 8">
    <name type="scientific">Mycolicibacterium wolinskyi</name>
    <dbReference type="NCBI Taxonomy" id="59750"/>
    <lineage>
        <taxon>Bacteria</taxon>
        <taxon>Bacillati</taxon>
        <taxon>Actinomycetota</taxon>
        <taxon>Actinomycetes</taxon>
        <taxon>Mycobacteriales</taxon>
        <taxon>Mycobacteriaceae</taxon>
        <taxon>Mycolicibacterium</taxon>
    </lineage>
</organism>
<dbReference type="InterPro" id="IPR029066">
    <property type="entry name" value="PLP-binding_barrel"/>
</dbReference>
<dbReference type="HAMAP" id="MF_02087">
    <property type="entry name" value="PLP_homeostasis"/>
    <property type="match status" value="1"/>
</dbReference>
<dbReference type="Proteomes" id="UP000070612">
    <property type="component" value="Unassembled WGS sequence"/>
</dbReference>